<evidence type="ECO:0000313" key="4">
    <source>
        <dbReference type="Proteomes" id="UP000286931"/>
    </source>
</evidence>
<dbReference type="EMBL" id="BIFH01000015">
    <property type="protein sequence ID" value="GCD94442.1"/>
    <property type="molecule type" value="Genomic_DNA"/>
</dbReference>
<dbReference type="OrthoDB" id="4350492at2"/>
<feature type="compositionally biased region" description="Pro residues" evidence="1">
    <location>
        <begin position="35"/>
        <end position="60"/>
    </location>
</feature>
<evidence type="ECO:0000256" key="2">
    <source>
        <dbReference type="SAM" id="Phobius"/>
    </source>
</evidence>
<comment type="caution">
    <text evidence="3">The sequence shown here is derived from an EMBL/GenBank/DDBJ whole genome shotgun (WGS) entry which is preliminary data.</text>
</comment>
<keyword evidence="4" id="KW-1185">Reference proteome</keyword>
<organism evidence="3 4">
    <name type="scientific">Embleya hyalina</name>
    <dbReference type="NCBI Taxonomy" id="516124"/>
    <lineage>
        <taxon>Bacteria</taxon>
        <taxon>Bacillati</taxon>
        <taxon>Actinomycetota</taxon>
        <taxon>Actinomycetes</taxon>
        <taxon>Kitasatosporales</taxon>
        <taxon>Streptomycetaceae</taxon>
        <taxon>Embleya</taxon>
    </lineage>
</organism>
<evidence type="ECO:0000256" key="1">
    <source>
        <dbReference type="SAM" id="MobiDB-lite"/>
    </source>
</evidence>
<feature type="compositionally biased region" description="Pro residues" evidence="1">
    <location>
        <begin position="16"/>
        <end position="25"/>
    </location>
</feature>
<feature type="transmembrane region" description="Helical" evidence="2">
    <location>
        <begin position="67"/>
        <end position="88"/>
    </location>
</feature>
<keyword evidence="2" id="KW-0812">Transmembrane</keyword>
<feature type="region of interest" description="Disordered" evidence="1">
    <location>
        <begin position="94"/>
        <end position="151"/>
    </location>
</feature>
<protein>
    <submittedName>
        <fullName evidence="3">Uncharacterized protein</fullName>
    </submittedName>
</protein>
<sequence length="318" mass="33606">MTGQYNSPNSGQYPGPQGPGYPPPGQYGGGQPGQYGPPPGQYGPPPGYGPPGYPPPQPPRPNRRKQIFSWIAVVAGGTAATVVAALLINGSDGKKNEAVKLPPTESARKLESFDPNAVNNTSTAAPSQAASRPAAPPAPKQGDRFAATNDPKTWPDACDLVTDEQIKLAVPKAGKIEKYGVIADKGSWVRENPPIRSTQCEYTVEDTALHDQLSPLKLQIRISYIGDAAESETRYSGELSRSQKGPAFMQFKDYAKTLGMDGAFYSGDNMYMRKGGYYLVFAKTGGGSGVDASGNFVKASDWIPAALSKVVPGIAAKI</sequence>
<reference evidence="3 4" key="1">
    <citation type="submission" date="2018-12" db="EMBL/GenBank/DDBJ databases">
        <title>Draft genome sequence of Embleya hyalina NBRC 13850T.</title>
        <authorList>
            <person name="Komaki H."/>
            <person name="Hosoyama A."/>
            <person name="Kimura A."/>
            <person name="Ichikawa N."/>
            <person name="Tamura T."/>
        </authorList>
    </citation>
    <scope>NUCLEOTIDE SEQUENCE [LARGE SCALE GENOMIC DNA]</scope>
    <source>
        <strain evidence="3 4">NBRC 13850</strain>
    </source>
</reference>
<gene>
    <name evidence="3" type="ORF">EHYA_02110</name>
</gene>
<feature type="compositionally biased region" description="Polar residues" evidence="1">
    <location>
        <begin position="1"/>
        <end position="10"/>
    </location>
</feature>
<name>A0A401YIJ2_9ACTN</name>
<proteinExistence type="predicted"/>
<feature type="region of interest" description="Disordered" evidence="1">
    <location>
        <begin position="1"/>
        <end position="64"/>
    </location>
</feature>
<keyword evidence="2" id="KW-1133">Transmembrane helix</keyword>
<feature type="compositionally biased region" description="Low complexity" evidence="1">
    <location>
        <begin position="124"/>
        <end position="133"/>
    </location>
</feature>
<dbReference type="AlphaFoldDB" id="A0A401YIJ2"/>
<dbReference type="Proteomes" id="UP000286931">
    <property type="component" value="Unassembled WGS sequence"/>
</dbReference>
<dbReference type="RefSeq" id="WP_126636599.1">
    <property type="nucleotide sequence ID" value="NZ_BIFH01000015.1"/>
</dbReference>
<keyword evidence="2" id="KW-0472">Membrane</keyword>
<evidence type="ECO:0000313" key="3">
    <source>
        <dbReference type="EMBL" id="GCD94442.1"/>
    </source>
</evidence>
<accession>A0A401YIJ2</accession>